<evidence type="ECO:0000256" key="1">
    <source>
        <dbReference type="ARBA" id="ARBA00006082"/>
    </source>
</evidence>
<evidence type="ECO:0000313" key="5">
    <source>
        <dbReference type="EMBL" id="KAK3695198.1"/>
    </source>
</evidence>
<dbReference type="SUPFAM" id="SSF55874">
    <property type="entry name" value="ATPase domain of HSP90 chaperone/DNA topoisomerase II/histidine kinase"/>
    <property type="match status" value="1"/>
</dbReference>
<dbReference type="GO" id="GO:0061982">
    <property type="term" value="P:meiosis I cell cycle process"/>
    <property type="evidence" value="ECO:0007669"/>
    <property type="project" value="UniProtKB-ARBA"/>
</dbReference>
<dbReference type="GO" id="GO:0140664">
    <property type="term" value="F:ATP-dependent DNA damage sensor activity"/>
    <property type="evidence" value="ECO:0007669"/>
    <property type="project" value="InterPro"/>
</dbReference>
<dbReference type="Gene3D" id="3.30.230.10">
    <property type="match status" value="1"/>
</dbReference>
<dbReference type="Gene3D" id="3.30.565.10">
    <property type="entry name" value="Histidine kinase-like ATPase, C-terminal domain"/>
    <property type="match status" value="1"/>
</dbReference>
<dbReference type="SMART" id="SM01340">
    <property type="entry name" value="DNA_mis_repair"/>
    <property type="match status" value="1"/>
</dbReference>
<dbReference type="EMBL" id="JAULSO010000001">
    <property type="protein sequence ID" value="KAK3695198.1"/>
    <property type="molecule type" value="Genomic_DNA"/>
</dbReference>
<dbReference type="Proteomes" id="UP001270362">
    <property type="component" value="Unassembled WGS sequence"/>
</dbReference>
<dbReference type="SUPFAM" id="SSF54211">
    <property type="entry name" value="Ribosomal protein S5 domain 2-like"/>
    <property type="match status" value="1"/>
</dbReference>
<dbReference type="GO" id="GO:0032389">
    <property type="term" value="C:MutLalpha complex"/>
    <property type="evidence" value="ECO:0007669"/>
    <property type="project" value="TreeGrafter"/>
</dbReference>
<reference evidence="5" key="1">
    <citation type="journal article" date="2023" name="Mol. Phylogenet. Evol.">
        <title>Genome-scale phylogeny and comparative genomics of the fungal order Sordariales.</title>
        <authorList>
            <person name="Hensen N."/>
            <person name="Bonometti L."/>
            <person name="Westerberg I."/>
            <person name="Brannstrom I.O."/>
            <person name="Guillou S."/>
            <person name="Cros-Aarteil S."/>
            <person name="Calhoun S."/>
            <person name="Haridas S."/>
            <person name="Kuo A."/>
            <person name="Mondo S."/>
            <person name="Pangilinan J."/>
            <person name="Riley R."/>
            <person name="LaButti K."/>
            <person name="Andreopoulos B."/>
            <person name="Lipzen A."/>
            <person name="Chen C."/>
            <person name="Yan M."/>
            <person name="Daum C."/>
            <person name="Ng V."/>
            <person name="Clum A."/>
            <person name="Steindorff A."/>
            <person name="Ohm R.A."/>
            <person name="Martin F."/>
            <person name="Silar P."/>
            <person name="Natvig D.O."/>
            <person name="Lalanne C."/>
            <person name="Gautier V."/>
            <person name="Ament-Velasquez S.L."/>
            <person name="Kruys A."/>
            <person name="Hutchinson M.I."/>
            <person name="Powell A.J."/>
            <person name="Barry K."/>
            <person name="Miller A.N."/>
            <person name="Grigoriev I.V."/>
            <person name="Debuchy R."/>
            <person name="Gladieux P."/>
            <person name="Hiltunen Thoren M."/>
            <person name="Johannesson H."/>
        </authorList>
    </citation>
    <scope>NUCLEOTIDE SEQUENCE</scope>
    <source>
        <strain evidence="5">CBS 314.62</strain>
    </source>
</reference>
<comment type="caution">
    <text evidence="5">The sequence shown here is derived from an EMBL/GenBank/DDBJ whole genome shotgun (WGS) entry which is preliminary data.</text>
</comment>
<comment type="similarity">
    <text evidence="1">Belongs to the DNA mismatch repair MutL/HexB family.</text>
</comment>
<dbReference type="Pfam" id="PF13589">
    <property type="entry name" value="HATPase_c_3"/>
    <property type="match status" value="1"/>
</dbReference>
<accession>A0AAE1CID5</accession>
<evidence type="ECO:0000256" key="2">
    <source>
        <dbReference type="ARBA" id="ARBA00022763"/>
    </source>
</evidence>
<evidence type="ECO:0000256" key="3">
    <source>
        <dbReference type="SAM" id="MobiDB-lite"/>
    </source>
</evidence>
<dbReference type="FunFam" id="3.30.565.10:FF:000017">
    <property type="entry name" value="PMS1 homolog 1, mismatch repair system component"/>
    <property type="match status" value="1"/>
</dbReference>
<dbReference type="GO" id="GO:0016887">
    <property type="term" value="F:ATP hydrolysis activity"/>
    <property type="evidence" value="ECO:0007669"/>
    <property type="project" value="InterPro"/>
</dbReference>
<evidence type="ECO:0000313" key="6">
    <source>
        <dbReference type="Proteomes" id="UP001270362"/>
    </source>
</evidence>
<dbReference type="InterPro" id="IPR014721">
    <property type="entry name" value="Ribsml_uS5_D2-typ_fold_subgr"/>
</dbReference>
<evidence type="ECO:0000259" key="4">
    <source>
        <dbReference type="SMART" id="SM01340"/>
    </source>
</evidence>
<dbReference type="GO" id="GO:0006298">
    <property type="term" value="P:mismatch repair"/>
    <property type="evidence" value="ECO:0007669"/>
    <property type="project" value="InterPro"/>
</dbReference>
<sequence>MPISALSEDSIRHLGSTIAISTPVTLVKELLDNALDSGATSVDVLVSPNTVNKIEVMDNGSGIHPDDFDSLGRPGHTSKLRTFDELSSLGGSSLGFRGVALASTIAIAAQVSITTRIATEPVATALCFSREGGIARHTHKSALAGTTVCVTGLFSRLPVRSQAVIKESKKTLLRVKELLQAYALARPRVRLHFRVFYSPNMSWSFSPLPNTNVEQAVMQVFGAELVSQCMFKCFPDTGRDAQAGGFEEGIVFEAFLPKPMADAQKVSKGSFFCVDSRPLSSKHGTAKKLHVIFKSYLGRSISMSGSDGAVRDPFIHLNIRCVPGSYDPNIEPSKDDVLFGDEQQILGQFEKFISIVYPASGDSLNGRPTDSLMDTSTNPGIRTDCAPPDSSHQVTSSDEQEEPSSQTWAVDMSAGIDRFSEDEDDAVLLVPSHRTTEDAPDTVGADFEHANPENPLEGLNPWSIAKLAAPRTVNRHSAVQAAYGPPNKPQLLPSNSSDSSDGVSNSVEPIEPVNRQHTLGPSAMQSSANFRQKVPRGTYRRPLPASRPASTPSSMPDVGSASPPNPSRRNLGPRGPPLSTLKNGSARMGENLNAPSHGNHIRLSRTRPLLNRSGNQKQKQQQKNRASHDRLSSDMLNMIEGDRDSVPEHYRQARLRDYVMMVNDMNTTNMERNREPAELPIQNPFLGLTSPAGGLESGGGEPADCGSIRREELPHEHLAEDSRRYLIRRQRSMVRDSRKKLRRLRTDLLPLETIPRGFETYTLMLTMEADSCHLVKQLVDVSRFDKYLKDGQLPSGLESSAEGEAAALEARVRALLSQIGCDGPGQLQLDMPRALGLHKLS</sequence>
<feature type="compositionally biased region" description="Polar residues" evidence="3">
    <location>
        <begin position="515"/>
        <end position="530"/>
    </location>
</feature>
<feature type="region of interest" description="Disordered" evidence="3">
    <location>
        <begin position="481"/>
        <end position="633"/>
    </location>
</feature>
<organism evidence="5 6">
    <name type="scientific">Podospora appendiculata</name>
    <dbReference type="NCBI Taxonomy" id="314037"/>
    <lineage>
        <taxon>Eukaryota</taxon>
        <taxon>Fungi</taxon>
        <taxon>Dikarya</taxon>
        <taxon>Ascomycota</taxon>
        <taxon>Pezizomycotina</taxon>
        <taxon>Sordariomycetes</taxon>
        <taxon>Sordariomycetidae</taxon>
        <taxon>Sordariales</taxon>
        <taxon>Podosporaceae</taxon>
        <taxon>Podospora</taxon>
    </lineage>
</organism>
<dbReference type="InterPro" id="IPR013507">
    <property type="entry name" value="DNA_mismatch_S5_2-like"/>
</dbReference>
<dbReference type="InterPro" id="IPR038973">
    <property type="entry name" value="MutL/Mlh/Pms-like"/>
</dbReference>
<dbReference type="GO" id="GO:0005524">
    <property type="term" value="F:ATP binding"/>
    <property type="evidence" value="ECO:0007669"/>
    <property type="project" value="InterPro"/>
</dbReference>
<reference evidence="5" key="2">
    <citation type="submission" date="2023-06" db="EMBL/GenBank/DDBJ databases">
        <authorList>
            <consortium name="Lawrence Berkeley National Laboratory"/>
            <person name="Haridas S."/>
            <person name="Hensen N."/>
            <person name="Bonometti L."/>
            <person name="Westerberg I."/>
            <person name="Brannstrom I.O."/>
            <person name="Guillou S."/>
            <person name="Cros-Aarteil S."/>
            <person name="Calhoun S."/>
            <person name="Kuo A."/>
            <person name="Mondo S."/>
            <person name="Pangilinan J."/>
            <person name="Riley R."/>
            <person name="Labutti K."/>
            <person name="Andreopoulos B."/>
            <person name="Lipzen A."/>
            <person name="Chen C."/>
            <person name="Yanf M."/>
            <person name="Daum C."/>
            <person name="Ng V."/>
            <person name="Clum A."/>
            <person name="Steindorff A."/>
            <person name="Ohm R."/>
            <person name="Martin F."/>
            <person name="Silar P."/>
            <person name="Natvig D."/>
            <person name="Lalanne C."/>
            <person name="Gautier V."/>
            <person name="Ament-Velasquez S.L."/>
            <person name="Kruys A."/>
            <person name="Hutchinson M.I."/>
            <person name="Powell A.J."/>
            <person name="Barry K."/>
            <person name="Miller A.N."/>
            <person name="Grigoriev I.V."/>
            <person name="Debuchy R."/>
            <person name="Gladieux P."/>
            <person name="Thoren M.H."/>
            <person name="Johannesson H."/>
        </authorList>
    </citation>
    <scope>NUCLEOTIDE SEQUENCE</scope>
    <source>
        <strain evidence="5">CBS 314.62</strain>
    </source>
</reference>
<gene>
    <name evidence="5" type="ORF">B0T22DRAFT_368800</name>
</gene>
<keyword evidence="2" id="KW-0227">DNA damage</keyword>
<dbReference type="AlphaFoldDB" id="A0AAE1CID5"/>
<dbReference type="InterPro" id="IPR036890">
    <property type="entry name" value="HATPase_C_sf"/>
</dbReference>
<feature type="compositionally biased region" description="Low complexity" evidence="3">
    <location>
        <begin position="494"/>
        <end position="507"/>
    </location>
</feature>
<name>A0AAE1CID5_9PEZI</name>
<keyword evidence="6" id="KW-1185">Reference proteome</keyword>
<feature type="compositionally biased region" description="Polar residues" evidence="3">
    <location>
        <begin position="390"/>
        <end position="406"/>
    </location>
</feature>
<feature type="region of interest" description="Disordered" evidence="3">
    <location>
        <begin position="435"/>
        <end position="458"/>
    </location>
</feature>
<feature type="region of interest" description="Disordered" evidence="3">
    <location>
        <begin position="692"/>
        <end position="714"/>
    </location>
</feature>
<proteinExistence type="inferred from homology"/>
<protein>
    <recommendedName>
        <fullName evidence="4">DNA mismatch repair protein S5 domain-containing protein</fullName>
    </recommendedName>
</protein>
<dbReference type="InterPro" id="IPR020568">
    <property type="entry name" value="Ribosomal_Su5_D2-typ_SF"/>
</dbReference>
<dbReference type="GO" id="GO:0030983">
    <property type="term" value="F:mismatched DNA binding"/>
    <property type="evidence" value="ECO:0007669"/>
    <property type="project" value="InterPro"/>
</dbReference>
<dbReference type="PANTHER" id="PTHR10073">
    <property type="entry name" value="DNA MISMATCH REPAIR PROTEIN MLH, PMS, MUTL"/>
    <property type="match status" value="1"/>
</dbReference>
<feature type="domain" description="DNA mismatch repair protein S5" evidence="4">
    <location>
        <begin position="217"/>
        <end position="354"/>
    </location>
</feature>
<feature type="compositionally biased region" description="Polar residues" evidence="3">
    <location>
        <begin position="364"/>
        <end position="380"/>
    </location>
</feature>
<dbReference type="PANTHER" id="PTHR10073:SF41">
    <property type="entry name" value="MISMATCH REPAIR PROTEIN, PUTATIVE (AFU_ORTHOLOGUE AFUA_8G05820)-RELATED"/>
    <property type="match status" value="1"/>
</dbReference>
<feature type="region of interest" description="Disordered" evidence="3">
    <location>
        <begin position="364"/>
        <end position="406"/>
    </location>
</feature>